<gene>
    <name evidence="6" type="ORF">ABID21_003023</name>
</gene>
<keyword evidence="2" id="KW-0378">Hydrolase</keyword>
<dbReference type="PANTHER" id="PTHR43309:SF3">
    <property type="entry name" value="5-OXOPROLINASE SUBUNIT C"/>
    <property type="match status" value="1"/>
</dbReference>
<dbReference type="Gene3D" id="2.40.100.10">
    <property type="entry name" value="Cyclophilin-like"/>
    <property type="match status" value="2"/>
</dbReference>
<evidence type="ECO:0000313" key="6">
    <source>
        <dbReference type="EMBL" id="MET3586901.1"/>
    </source>
</evidence>
<organism evidence="6 7">
    <name type="scientific">Pseudorhizobium tarimense</name>
    <dbReference type="NCBI Taxonomy" id="1079109"/>
    <lineage>
        <taxon>Bacteria</taxon>
        <taxon>Pseudomonadati</taxon>
        <taxon>Pseudomonadota</taxon>
        <taxon>Alphaproteobacteria</taxon>
        <taxon>Hyphomicrobiales</taxon>
        <taxon>Rhizobiaceae</taxon>
        <taxon>Rhizobium/Agrobacterium group</taxon>
        <taxon>Pseudorhizobium</taxon>
    </lineage>
</organism>
<feature type="domain" description="Carboxyltransferase" evidence="4">
    <location>
        <begin position="15"/>
        <end position="205"/>
    </location>
</feature>
<dbReference type="InterPro" id="IPR029000">
    <property type="entry name" value="Cyclophilin-like_dom_sf"/>
</dbReference>
<dbReference type="InterPro" id="IPR003778">
    <property type="entry name" value="CT_A_B"/>
</dbReference>
<evidence type="ECO:0000259" key="4">
    <source>
        <dbReference type="SMART" id="SM00796"/>
    </source>
</evidence>
<dbReference type="SMART" id="SM00797">
    <property type="entry name" value="AHS2"/>
    <property type="match status" value="1"/>
</dbReference>
<dbReference type="NCBIfam" id="TIGR00724">
    <property type="entry name" value="urea_amlyse_rel"/>
    <property type="match status" value="1"/>
</dbReference>
<protein>
    <submittedName>
        <fullName evidence="6">KipI family sensor histidine kinase inhibitor</fullName>
    </submittedName>
</protein>
<dbReference type="InterPro" id="IPR003833">
    <property type="entry name" value="CT_C_D"/>
</dbReference>
<keyword evidence="6" id="KW-0649">Protein kinase inhibitor</keyword>
<dbReference type="SUPFAM" id="SSF50891">
    <property type="entry name" value="Cyclophilin-like"/>
    <property type="match status" value="2"/>
</dbReference>
<dbReference type="InterPro" id="IPR010016">
    <property type="entry name" value="PxpB"/>
</dbReference>
<keyword evidence="7" id="KW-1185">Reference proteome</keyword>
<dbReference type="SMART" id="SM00796">
    <property type="entry name" value="AHS1"/>
    <property type="match status" value="1"/>
</dbReference>
<comment type="caution">
    <text evidence="6">The sequence shown here is derived from an EMBL/GenBank/DDBJ whole genome shotgun (WGS) entry which is preliminary data.</text>
</comment>
<dbReference type="Proteomes" id="UP001549031">
    <property type="component" value="Unassembled WGS sequence"/>
</dbReference>
<evidence type="ECO:0000256" key="2">
    <source>
        <dbReference type="ARBA" id="ARBA00022801"/>
    </source>
</evidence>
<dbReference type="Pfam" id="PF02682">
    <property type="entry name" value="CT_C_D"/>
    <property type="match status" value="1"/>
</dbReference>
<evidence type="ECO:0000313" key="7">
    <source>
        <dbReference type="Proteomes" id="UP001549031"/>
    </source>
</evidence>
<dbReference type="PANTHER" id="PTHR43309">
    <property type="entry name" value="5-OXOPROLINASE SUBUNIT C"/>
    <property type="match status" value="1"/>
</dbReference>
<dbReference type="NCBIfam" id="TIGR00370">
    <property type="entry name" value="5-oxoprolinase subunit PxpB"/>
    <property type="match status" value="1"/>
</dbReference>
<dbReference type="GO" id="GO:0004860">
    <property type="term" value="F:protein kinase inhibitor activity"/>
    <property type="evidence" value="ECO:0007669"/>
    <property type="project" value="UniProtKB-KW"/>
</dbReference>
<evidence type="ECO:0000256" key="3">
    <source>
        <dbReference type="ARBA" id="ARBA00022840"/>
    </source>
</evidence>
<name>A0ABV2H8N4_9HYPH</name>
<dbReference type="InterPro" id="IPR052708">
    <property type="entry name" value="PxpC"/>
</dbReference>
<reference evidence="6 7" key="1">
    <citation type="submission" date="2024-06" db="EMBL/GenBank/DDBJ databases">
        <title>Genomic Encyclopedia of Type Strains, Phase IV (KMG-IV): sequencing the most valuable type-strain genomes for metagenomic binning, comparative biology and taxonomic classification.</title>
        <authorList>
            <person name="Goeker M."/>
        </authorList>
    </citation>
    <scope>NUCLEOTIDE SEQUENCE [LARGE SCALE GENOMIC DNA]</scope>
    <source>
        <strain evidence="6 7">DSM 105042</strain>
    </source>
</reference>
<keyword evidence="1" id="KW-0547">Nucleotide-binding</keyword>
<proteinExistence type="predicted"/>
<evidence type="ECO:0000256" key="1">
    <source>
        <dbReference type="ARBA" id="ARBA00022741"/>
    </source>
</evidence>
<dbReference type="SUPFAM" id="SSF160467">
    <property type="entry name" value="PH0987 N-terminal domain-like"/>
    <property type="match status" value="1"/>
</dbReference>
<sequence>MQTAPVTPSPMQGPMRFLPVRENCVLVELADLEETLALYGALEATPVAGVLEVIPAARTLLVEFDPAEVSVASLQSGLASLSNGSRNAPSAVVVEIPVRYDGEDLPEVASLLGLSEDEVIELHTESEYTVAFTGFAPGFAYLSGGNPRLAVPRRTSPRTSVPAGSVGLAGKFSGVYPKNSPGGWQLIGSTSLEMFDINRQPAALLQPGYRVRFKRAMDAGSTSIAPAKGYSSPLRKERMRAVDQASIEVVSCALPVVFEDVGRAGQASQGISRSGAADQKSLKTANRLVGNAAGAAALEVTLGGLVFRMRGRGEVALTGAAVSISIASASGERFSAPFGKPIALDDGDVVTLGAPASGIRSYLAVRGGFDVEPVLGSVATDTLAQIGPSPVAAGDLIGICQARPGTMVSTEDVPSPPLPAAGEEVTIDVILGPRTDWFTEEAVASFLSQPWVATGQSSRVGIRLQGKALERAVKDELPSEATVRGAIQVPASGQPVLFLSDHPLTGGYPVIANVACRHLDLAGQVPVGAKIRFNAVDGPFGSIHPGNRA</sequence>
<dbReference type="Gene3D" id="3.30.1360.40">
    <property type="match status" value="1"/>
</dbReference>
<keyword evidence="3" id="KW-0067">ATP-binding</keyword>
<accession>A0ABV2H8N4</accession>
<dbReference type="Pfam" id="PF02626">
    <property type="entry name" value="CT_A_B"/>
    <property type="match status" value="1"/>
</dbReference>
<evidence type="ECO:0000259" key="5">
    <source>
        <dbReference type="SMART" id="SM00797"/>
    </source>
</evidence>
<feature type="domain" description="Carboxyltransferase" evidence="5">
    <location>
        <begin position="268"/>
        <end position="549"/>
    </location>
</feature>
<dbReference type="EMBL" id="JBEPLJ010000011">
    <property type="protein sequence ID" value="MET3586901.1"/>
    <property type="molecule type" value="Genomic_DNA"/>
</dbReference>